<dbReference type="InterPro" id="IPR002110">
    <property type="entry name" value="Ankyrin_rpt"/>
</dbReference>
<dbReference type="InterPro" id="IPR036770">
    <property type="entry name" value="Ankyrin_rpt-contain_sf"/>
</dbReference>
<dbReference type="Gramene" id="TraesWEE_scaffold_047716_01G000200.1">
    <property type="protein sequence ID" value="TraesWEE_scaffold_047716_01G000200.1"/>
    <property type="gene ID" value="TraesWEE_scaffold_047716_01G000200"/>
</dbReference>
<reference evidence="2" key="2">
    <citation type="submission" date="2018-10" db="UniProtKB">
        <authorList>
            <consortium name="EnsemblPlants"/>
        </authorList>
    </citation>
    <scope>IDENTIFICATION</scope>
</reference>
<reference evidence="2" key="1">
    <citation type="submission" date="2018-08" db="EMBL/GenBank/DDBJ databases">
        <authorList>
            <person name="Rossello M."/>
        </authorList>
    </citation>
    <scope>NUCLEOTIDE SEQUENCE [LARGE SCALE GENOMIC DNA]</scope>
    <source>
        <strain evidence="2">cv. Chinese Spring</strain>
    </source>
</reference>
<evidence type="ECO:0000313" key="2">
    <source>
        <dbReference type="EnsemblPlants" id="TraesCS3A02G037500.1"/>
    </source>
</evidence>
<dbReference type="Gramene" id="TraesCS3A02G037500.1">
    <property type="protein sequence ID" value="TraesCS3A02G037500.1"/>
    <property type="gene ID" value="TraesCS3A02G037500"/>
</dbReference>
<dbReference type="STRING" id="4565.A0A3B6E9J2"/>
<proteinExistence type="predicted"/>
<dbReference type="Gene3D" id="1.25.40.20">
    <property type="entry name" value="Ankyrin repeat-containing domain"/>
    <property type="match status" value="1"/>
</dbReference>
<protein>
    <submittedName>
        <fullName evidence="2">Uncharacterized protein</fullName>
    </submittedName>
</protein>
<dbReference type="SUPFAM" id="SSF48403">
    <property type="entry name" value="Ankyrin repeat"/>
    <property type="match status" value="1"/>
</dbReference>
<sequence>MSSSGSAAFGGGSGDDDPVDWESLQRGEGNEELALHIVLQRSRVDRGGSSSMQSPVAWQRSADADTRPQLPTALPPAPLCNRSSPCSYQQKQAAGDFKDDGSSFMCSRLYIATFQGRPQEVAGLLAGRSGDAPPAAHSKGIAVVDHHGRPCTTQEVTGEGNTLLHIAAGQGHGGLIAEVCYHDSSLLSSVNRALDTPLHSAARAGHADAAEAVVRLARANVEEDALRGILRGRNDAGDTALHLAARRWRGS</sequence>
<feature type="region of interest" description="Disordered" evidence="1">
    <location>
        <begin position="41"/>
        <end position="78"/>
    </location>
</feature>
<dbReference type="SMR" id="A0A3B6E9J2"/>
<dbReference type="Pfam" id="PF12796">
    <property type="entry name" value="Ank_2"/>
    <property type="match status" value="1"/>
</dbReference>
<accession>A0A3B6E9J2</accession>
<dbReference type="Gramene" id="TraesSTA3A03G01307730.1">
    <property type="protein sequence ID" value="TraesSTA3A03G01307730.1"/>
    <property type="gene ID" value="TraesSTA3A03G01307730"/>
</dbReference>
<dbReference type="AlphaFoldDB" id="A0A3B6E9J2"/>
<dbReference type="EnsemblPlants" id="TraesCS3A02G037500.1">
    <property type="protein sequence ID" value="TraesCS3A02G037500.1"/>
    <property type="gene ID" value="TraesCS3A02G037500"/>
</dbReference>
<keyword evidence="3" id="KW-1185">Reference proteome</keyword>
<evidence type="ECO:0000313" key="3">
    <source>
        <dbReference type="Proteomes" id="UP000019116"/>
    </source>
</evidence>
<dbReference type="PANTHER" id="PTHR24121">
    <property type="entry name" value="NO MECHANORECEPTOR POTENTIAL C, ISOFORM D-RELATED"/>
    <property type="match status" value="1"/>
</dbReference>
<feature type="region of interest" description="Disordered" evidence="1">
    <location>
        <begin position="1"/>
        <end position="27"/>
    </location>
</feature>
<organism evidence="2">
    <name type="scientific">Triticum aestivum</name>
    <name type="common">Wheat</name>
    <dbReference type="NCBI Taxonomy" id="4565"/>
    <lineage>
        <taxon>Eukaryota</taxon>
        <taxon>Viridiplantae</taxon>
        <taxon>Streptophyta</taxon>
        <taxon>Embryophyta</taxon>
        <taxon>Tracheophyta</taxon>
        <taxon>Spermatophyta</taxon>
        <taxon>Magnoliopsida</taxon>
        <taxon>Liliopsida</taxon>
        <taxon>Poales</taxon>
        <taxon>Poaceae</taxon>
        <taxon>BOP clade</taxon>
        <taxon>Pooideae</taxon>
        <taxon>Triticodae</taxon>
        <taxon>Triticeae</taxon>
        <taxon>Triticinae</taxon>
        <taxon>Triticum</taxon>
    </lineage>
</organism>
<dbReference type="OrthoDB" id="1847170at2759"/>
<evidence type="ECO:0000256" key="1">
    <source>
        <dbReference type="SAM" id="MobiDB-lite"/>
    </source>
</evidence>
<name>A0A3B6E9J2_WHEAT</name>
<dbReference type="PANTHER" id="PTHR24121:SF26">
    <property type="entry name" value="PGG DOMAIN-CONTAINING PROTEIN"/>
    <property type="match status" value="1"/>
</dbReference>
<dbReference type="Proteomes" id="UP000019116">
    <property type="component" value="Chromosome 3A"/>
</dbReference>
<dbReference type="Gramene" id="TraesCS3A03G0076500.1">
    <property type="protein sequence ID" value="TraesCS3A03G0076500.1.CDS"/>
    <property type="gene ID" value="TraesCS3A03G0076500"/>
</dbReference>